<dbReference type="CDD" id="cd18795">
    <property type="entry name" value="SF2_C_Ski2"/>
    <property type="match status" value="2"/>
</dbReference>
<feature type="domain" description="Helicase C-terminal" evidence="7">
    <location>
        <begin position="514"/>
        <end position="717"/>
    </location>
</feature>
<dbReference type="PANTHER" id="PTHR47961:SF6">
    <property type="entry name" value="DNA-DIRECTED DNA POLYMERASE"/>
    <property type="match status" value="1"/>
</dbReference>
<feature type="domain" description="Helicase ATP-binding" evidence="6">
    <location>
        <begin position="168"/>
        <end position="382"/>
    </location>
</feature>
<dbReference type="GO" id="GO:0016787">
    <property type="term" value="F:hydrolase activity"/>
    <property type="evidence" value="ECO:0007669"/>
    <property type="project" value="UniProtKB-KW"/>
</dbReference>
<dbReference type="GO" id="GO:0005524">
    <property type="term" value="F:ATP binding"/>
    <property type="evidence" value="ECO:0007669"/>
    <property type="project" value="UniProtKB-KW"/>
</dbReference>
<evidence type="ECO:0000313" key="8">
    <source>
        <dbReference type="EMBL" id="TNJ26935.1"/>
    </source>
</evidence>
<protein>
    <submittedName>
        <fullName evidence="8">RNA helicase</fullName>
    </submittedName>
</protein>
<dbReference type="PANTHER" id="PTHR47961">
    <property type="entry name" value="DNA POLYMERASE THETA, PUTATIVE (AFU_ORTHOLOGUE AFUA_1G05260)-RELATED"/>
    <property type="match status" value="1"/>
</dbReference>
<keyword evidence="1" id="KW-0547">Nucleotide-binding</keyword>
<dbReference type="SUPFAM" id="SSF158702">
    <property type="entry name" value="Sec63 N-terminal domain-like"/>
    <property type="match status" value="2"/>
</dbReference>
<dbReference type="VEuPathDB" id="GiardiaDB:GMRT_15062"/>
<dbReference type="OrthoDB" id="5575at2759"/>
<reference evidence="8 9" key="1">
    <citation type="submission" date="2019-05" db="EMBL/GenBank/DDBJ databases">
        <title>The compact genome of Giardia muris reveals important steps in the evolution of intestinal protozoan parasites.</title>
        <authorList>
            <person name="Xu F."/>
            <person name="Jimenez-Gonzalez A."/>
            <person name="Einarsson E."/>
            <person name="Astvaldsson A."/>
            <person name="Peirasmaki D."/>
            <person name="Eckmann L."/>
            <person name="Andersson J.O."/>
            <person name="Svard S.G."/>
            <person name="Jerlstrom-Hultqvist J."/>
        </authorList>
    </citation>
    <scope>NUCLEOTIDE SEQUENCE [LARGE SCALE GENOMIC DNA]</scope>
    <source>
        <strain evidence="8 9">Roberts-Thomson</strain>
    </source>
</reference>
<feature type="compositionally biased region" description="Basic residues" evidence="5">
    <location>
        <begin position="2332"/>
        <end position="2343"/>
    </location>
</feature>
<dbReference type="Gene3D" id="1.10.10.10">
    <property type="entry name" value="Winged helix-like DNA-binding domain superfamily/Winged helix DNA-binding domain"/>
    <property type="match status" value="2"/>
</dbReference>
<dbReference type="GO" id="GO:0003676">
    <property type="term" value="F:nucleic acid binding"/>
    <property type="evidence" value="ECO:0007669"/>
    <property type="project" value="InterPro"/>
</dbReference>
<feature type="domain" description="Helicase ATP-binding" evidence="6">
    <location>
        <begin position="1293"/>
        <end position="1472"/>
    </location>
</feature>
<proteinExistence type="predicted"/>
<dbReference type="SMART" id="SM00487">
    <property type="entry name" value="DEXDc"/>
    <property type="match status" value="2"/>
</dbReference>
<evidence type="ECO:0000313" key="9">
    <source>
        <dbReference type="Proteomes" id="UP000315496"/>
    </source>
</evidence>
<evidence type="ECO:0000259" key="7">
    <source>
        <dbReference type="PROSITE" id="PS51194"/>
    </source>
</evidence>
<dbReference type="SMART" id="SM00490">
    <property type="entry name" value="HELICc"/>
    <property type="match status" value="2"/>
</dbReference>
<dbReference type="InterPro" id="IPR014001">
    <property type="entry name" value="Helicase_ATP-bd"/>
</dbReference>
<keyword evidence="9" id="KW-1185">Reference proteome</keyword>
<keyword evidence="4" id="KW-0067">ATP-binding</keyword>
<evidence type="ECO:0000256" key="5">
    <source>
        <dbReference type="SAM" id="MobiDB-lite"/>
    </source>
</evidence>
<evidence type="ECO:0000256" key="3">
    <source>
        <dbReference type="ARBA" id="ARBA00022806"/>
    </source>
</evidence>
<evidence type="ECO:0000256" key="1">
    <source>
        <dbReference type="ARBA" id="ARBA00022741"/>
    </source>
</evidence>
<dbReference type="InterPro" id="IPR035892">
    <property type="entry name" value="C2_domain_sf"/>
</dbReference>
<evidence type="ECO:0000259" key="6">
    <source>
        <dbReference type="PROSITE" id="PS51192"/>
    </source>
</evidence>
<feature type="region of interest" description="Disordered" evidence="5">
    <location>
        <begin position="2324"/>
        <end position="2343"/>
    </location>
</feature>
<dbReference type="Pfam" id="PF00271">
    <property type="entry name" value="Helicase_C"/>
    <property type="match status" value="2"/>
</dbReference>
<dbReference type="InterPro" id="IPR036390">
    <property type="entry name" value="WH_DNA-bd_sf"/>
</dbReference>
<dbReference type="PROSITE" id="PS51194">
    <property type="entry name" value="HELICASE_CTER"/>
    <property type="match status" value="2"/>
</dbReference>
<dbReference type="Pfam" id="PF00270">
    <property type="entry name" value="DEAD"/>
    <property type="match status" value="2"/>
</dbReference>
<dbReference type="Gene3D" id="3.40.50.300">
    <property type="entry name" value="P-loop containing nucleotide triphosphate hydrolases"/>
    <property type="match status" value="4"/>
</dbReference>
<dbReference type="PROSITE" id="PS51192">
    <property type="entry name" value="HELICASE_ATP_BIND_1"/>
    <property type="match status" value="2"/>
</dbReference>
<dbReference type="Pfam" id="PF02889">
    <property type="entry name" value="Sec63"/>
    <property type="match status" value="2"/>
</dbReference>
<dbReference type="InterPro" id="IPR001650">
    <property type="entry name" value="Helicase_C-like"/>
</dbReference>
<organism evidence="8 9">
    <name type="scientific">Giardia muris</name>
    <dbReference type="NCBI Taxonomy" id="5742"/>
    <lineage>
        <taxon>Eukaryota</taxon>
        <taxon>Metamonada</taxon>
        <taxon>Diplomonadida</taxon>
        <taxon>Hexamitidae</taxon>
        <taxon>Giardiinae</taxon>
        <taxon>Giardia</taxon>
    </lineage>
</organism>
<feature type="region of interest" description="Disordered" evidence="5">
    <location>
        <begin position="482"/>
        <end position="505"/>
    </location>
</feature>
<dbReference type="SMART" id="SM00973">
    <property type="entry name" value="Sec63"/>
    <property type="match status" value="2"/>
</dbReference>
<keyword evidence="2" id="KW-0378">Hydrolase</keyword>
<sequence>MSHPLADILTPFASELSMAPDELLNAVLAILASDGEIDEVVEALLDLLPYAILDTPLIDLVRQNRAQYIEGYKATKSTVGIHLELNLPEDIGKVESSPSSTETPSLSRPLVSFLPSLMVDLMHIPHVPTLPPAKKEHLKAVIDLPPLFQEVFKGRVTHFNRLQTACYHALYETTSNILLCAPTGAGKTNCALLCILRAFQTDLVVDPPTLAPNSESDAVHLVFGDAPSGPVTVLEPAELKTEKLVVYLTPMKALASEITSTLVSMLSRLPISVLECTGDESPPAHLLQEANVLICTPEKWDVITRKPVGETSLISRQVLLILDEVHLLGVNGRGPVIESIVARTFQYSEDHQQPLRVVGISATVPNYRDVAAFLKVPDEGLLHFSSEYRPVPLAQTIIGVKPQDVVSQEKLDKLLGLVDPTSETAITLRDGYYYLDKVMAKEIVRDEVPEVFLPLIDRSTDRLLPVMRGVIETEDRMKKQLAAKTRRGLSQDDQDDDVPQKANGLKRGYTENDLLDMLAIQLVEQELSRRQTQILVFVHSRTGTVTLASRIAESLRRLIAGRKIAEPKLPNGVLRSVGASDKRELSQMLTAGVGYHTAGMPKEQRQMVEGLFRAGTLHVVCCTATLAWGVNLPCSTVIVRGTDVFTSEGAADLGVLDLQQIFGRAGRPQFTAKGEVGHGIILTSHEKTAEYARLLNNETPIESHLIDALPEILNAEVILGNASSVSDCKAFIQNTFLVQRFLQLPWRYGARMRQTADGAEVDVDATINAYTMQAIHILTASRIVTLESDGDTLFPTEVGRICSYYYVRFSSFKNFLQLLAKTASEAVSHADLLACLCSSPEFSTYSIRLGEIEELSSLSGDDLEYLMFHSADDGPRRFTRKTLDKFGNTSGKPCCRLNITAHADTDSAAYKVNTLLQCFISRREIRTQSLVTDQRMCIAIAPRLIRAFAEVAIVLKRAPEAMKLYDLVGSLEYQRWFQDALPLWAIVRVPVGTSERRRNSYSVKLEAAPRSGVSDILDEQMLAKFEKGCSAEDLPSSDSFFQLSFDKCMACFYSKDLANKFREAIRYVPRLIMTATLQPVTTRILRLNVSCTVGFKWHRAIHGDGQSFILIVHSPLTGVIVHSERILITEETCTRASDLTVIIRTGSWRKNKIGKSLRSYDDYIREIDIDPTELCMVNPDQTQQQVLSEARLIVTSFPENWAGTTHVRVSEEVTLQNVLSTSESSCKTFDDGSITFPLLNSPQALVYTATNMSYTPLPRIPPLSIRALHWPEAEAYFHRRFTYFNILQSIMFHKLYYTDASILIGCPTGSGKTTCSELAILQTLRDRPKKKILYIAPLKALIRERYNDWKNDLAKDLGLSVIEITGESLPTGSALYKADIILSTPEKFDAISRHWQWKTYIQMIALIIFDELHLVGTTRGYVLEAIVCRMRYLSKLVNQETSFHTRFIGLSTVSANTADIARWLGIRSLSDVFNFHPAARPVKLEAHIQGYPGWHYSPRMNTMNRPIYKAIRQYSPRLPVLVFTASRRQTRRTAKALITFAQMDTGHPPSILTEPRTELCYDVEDEDCREALLYGIGLHHAGMIASDRSIVERLYLQGRISIIIATSTLAWGLNLPAYMTVIKGCEYFDGTVSRYVDYDTTDIMQMAGRAGRPQYVMDRLRDKFITSIFDAEAYEYLNTKGLLDAAYIMSSGGVIPNQPVIVDALVTFYSKRPSFEAIPREVIVEALDGLQRQLLEEPQSVCVVMCKSGMKAFYKSFFTEPFPFESSLLSSTNTSPVVAAMLKTHRVRIKHSESHFPDVLNAEIASFGSRTLFELKTWLQGSFYFVRARRNPLFYQIHVVPLLKSLQKLLGDMEEENTPEITSSLMKLEASFRLYLGITSADDKRLVSRKSLPIFADGPVLLLKLAQPNELQDFLIVSEITNHLEDALMTLEDSGMITHKRKGGVEFTDLGTKVHNIAYKPTHLGDVISRYYIAYKSGMGLYDWLREEGRTPATFLNVLIRCEEFQAVPMRHNEDRDSKLLMERFLWDQKESFIGGKIRYPIDEDIPNTEPSYKTFILLQNQLIRSSSVGPFDLPVIDYWIDLGTILDSAIRLTIALAEAAFLTHLHIVAVKDVICFSQAFVQGLWPDLDSRLCLTPIRRFLGQKKERVLNKLGLHTIQDFVTLFHSQGSKAFRQYVKDNLYSLSTNEVETLERELLAYPNMHFEIIVKRISTDKAPIDVSIYVSFNHVSVIPESPLPRQYSGTAYTKSKPHTWFLALTNPSGDIIDFKRLSGVPTGGSYCFSVAYESSFTVHALPDCFLGLDREVFLDLTELKPNDTLHFRSEMTPLATSHSRRPGRAGGRK</sequence>
<name>A0A4Z1SPX9_GIAMU</name>
<dbReference type="Gene3D" id="1.10.3380.10">
    <property type="entry name" value="Sec63 N-terminal domain-like domain"/>
    <property type="match status" value="2"/>
</dbReference>
<dbReference type="InterPro" id="IPR027417">
    <property type="entry name" value="P-loop_NTPase"/>
</dbReference>
<dbReference type="InterPro" id="IPR011545">
    <property type="entry name" value="DEAD/DEAH_box_helicase_dom"/>
</dbReference>
<evidence type="ECO:0000256" key="2">
    <source>
        <dbReference type="ARBA" id="ARBA00022801"/>
    </source>
</evidence>
<feature type="domain" description="Helicase C-terminal" evidence="7">
    <location>
        <begin position="1510"/>
        <end position="1695"/>
    </location>
</feature>
<dbReference type="GO" id="GO:0004386">
    <property type="term" value="F:helicase activity"/>
    <property type="evidence" value="ECO:0007669"/>
    <property type="project" value="UniProtKB-KW"/>
</dbReference>
<dbReference type="Proteomes" id="UP000315496">
    <property type="component" value="Chromosome 4"/>
</dbReference>
<dbReference type="SUPFAM" id="SSF52540">
    <property type="entry name" value="P-loop containing nucleoside triphosphate hydrolases"/>
    <property type="match status" value="4"/>
</dbReference>
<evidence type="ECO:0000256" key="4">
    <source>
        <dbReference type="ARBA" id="ARBA00022840"/>
    </source>
</evidence>
<dbReference type="InterPro" id="IPR004179">
    <property type="entry name" value="Sec63-dom"/>
</dbReference>
<dbReference type="EMBL" id="VDLU01000004">
    <property type="protein sequence ID" value="TNJ26935.1"/>
    <property type="molecule type" value="Genomic_DNA"/>
</dbReference>
<keyword evidence="3 8" id="KW-0347">Helicase</keyword>
<dbReference type="InterPro" id="IPR050474">
    <property type="entry name" value="Hel308_SKI2-like"/>
</dbReference>
<accession>A0A4Z1SPX9</accession>
<gene>
    <name evidence="8" type="ORF">GMRT_15062</name>
</gene>
<dbReference type="SUPFAM" id="SSF46785">
    <property type="entry name" value="Winged helix' DNA-binding domain"/>
    <property type="match status" value="1"/>
</dbReference>
<dbReference type="InterPro" id="IPR036388">
    <property type="entry name" value="WH-like_DNA-bd_sf"/>
</dbReference>
<dbReference type="Gene3D" id="2.60.40.150">
    <property type="entry name" value="C2 domain"/>
    <property type="match status" value="1"/>
</dbReference>
<comment type="caution">
    <text evidence="8">The sequence shown here is derived from an EMBL/GenBank/DDBJ whole genome shotgun (WGS) entry which is preliminary data.</text>
</comment>